<gene>
    <name evidence="1" type="ORF">HWQ56_04380</name>
</gene>
<dbReference type="AlphaFoldDB" id="A0A7D5HE21"/>
<dbReference type="KEGG" id="pez:HWQ56_04380"/>
<sequence length="174" mass="18708">MVFTEHPEFSFNALIQWHPDSRSSRTMVVMDESSTAPGHLVGSVGTPGTNSAMARFTCGSAGGVYYYEITGDQRVERLQDTVLVAGADGWVRFVDLESAVLGQTTWSLGADPKAFKIGSQVDIVLKDGRGRTVKGVTEGGTVHLNLNRGEPVKLSLVVRGREDGSFFDKVTLGS</sequence>
<keyword evidence="2" id="KW-1185">Reference proteome</keyword>
<dbReference type="RefSeq" id="WP_176569877.1">
    <property type="nucleotide sequence ID" value="NZ_CP056030.1"/>
</dbReference>
<evidence type="ECO:0000313" key="2">
    <source>
        <dbReference type="Proteomes" id="UP000509568"/>
    </source>
</evidence>
<organism evidence="1 2">
    <name type="scientific">Pseudomonas eucalypticola</name>
    <dbReference type="NCBI Taxonomy" id="2599595"/>
    <lineage>
        <taxon>Bacteria</taxon>
        <taxon>Pseudomonadati</taxon>
        <taxon>Pseudomonadota</taxon>
        <taxon>Gammaproteobacteria</taxon>
        <taxon>Pseudomonadales</taxon>
        <taxon>Pseudomonadaceae</taxon>
        <taxon>Pseudomonas</taxon>
    </lineage>
</organism>
<dbReference type="Proteomes" id="UP000509568">
    <property type="component" value="Chromosome"/>
</dbReference>
<proteinExistence type="predicted"/>
<reference evidence="1 2" key="1">
    <citation type="submission" date="2020-06" db="EMBL/GenBank/DDBJ databases">
        <title>Pseudomonas eucalypticola sp. nov., an endophyte of Eucalyptus dunnii leaves with biocontrol ability of eucalyptus leaf blight.</title>
        <authorList>
            <person name="Liu Y."/>
            <person name="Song Z."/>
            <person name="Zeng H."/>
            <person name="Lu M."/>
            <person name="Wang X."/>
            <person name="Lian X."/>
            <person name="Zhang Q."/>
        </authorList>
    </citation>
    <scope>NUCLEOTIDE SEQUENCE [LARGE SCALE GENOMIC DNA]</scope>
    <source>
        <strain evidence="1 2">NP-1</strain>
    </source>
</reference>
<evidence type="ECO:0000313" key="1">
    <source>
        <dbReference type="EMBL" id="QKZ03066.1"/>
    </source>
</evidence>
<protein>
    <submittedName>
        <fullName evidence="1">Uncharacterized protein</fullName>
    </submittedName>
</protein>
<name>A0A7D5HE21_9PSED</name>
<dbReference type="EMBL" id="CP056030">
    <property type="protein sequence ID" value="QKZ03066.1"/>
    <property type="molecule type" value="Genomic_DNA"/>
</dbReference>
<accession>A0A7D5HE21</accession>